<evidence type="ECO:0000313" key="1">
    <source>
        <dbReference type="EMBL" id="KAJ9599807.1"/>
    </source>
</evidence>
<evidence type="ECO:0000313" key="2">
    <source>
        <dbReference type="Proteomes" id="UP001233999"/>
    </source>
</evidence>
<keyword evidence="2" id="KW-1185">Reference proteome</keyword>
<protein>
    <submittedName>
        <fullName evidence="1">Uncharacterized protein</fullName>
    </submittedName>
</protein>
<reference evidence="1" key="1">
    <citation type="journal article" date="2023" name="IScience">
        <title>Live-bearing cockroach genome reveals convergent evolutionary mechanisms linked to viviparity in insects and beyond.</title>
        <authorList>
            <person name="Fouks B."/>
            <person name="Harrison M.C."/>
            <person name="Mikhailova A.A."/>
            <person name="Marchal E."/>
            <person name="English S."/>
            <person name="Carruthers M."/>
            <person name="Jennings E.C."/>
            <person name="Chiamaka E.L."/>
            <person name="Frigard R.A."/>
            <person name="Pippel M."/>
            <person name="Attardo G.M."/>
            <person name="Benoit J.B."/>
            <person name="Bornberg-Bauer E."/>
            <person name="Tobe S.S."/>
        </authorList>
    </citation>
    <scope>NUCLEOTIDE SEQUENCE</scope>
    <source>
        <strain evidence="1">Stay&amp;Tobe</strain>
    </source>
</reference>
<dbReference type="AlphaFoldDB" id="A0AAD8AKF9"/>
<dbReference type="EMBL" id="JASPKZ010000467">
    <property type="protein sequence ID" value="KAJ9599807.1"/>
    <property type="molecule type" value="Genomic_DNA"/>
</dbReference>
<comment type="caution">
    <text evidence="1">The sequence shown here is derived from an EMBL/GenBank/DDBJ whole genome shotgun (WGS) entry which is preliminary data.</text>
</comment>
<gene>
    <name evidence="1" type="ORF">L9F63_009847</name>
</gene>
<organism evidence="1 2">
    <name type="scientific">Diploptera punctata</name>
    <name type="common">Pacific beetle cockroach</name>
    <dbReference type="NCBI Taxonomy" id="6984"/>
    <lineage>
        <taxon>Eukaryota</taxon>
        <taxon>Metazoa</taxon>
        <taxon>Ecdysozoa</taxon>
        <taxon>Arthropoda</taxon>
        <taxon>Hexapoda</taxon>
        <taxon>Insecta</taxon>
        <taxon>Pterygota</taxon>
        <taxon>Neoptera</taxon>
        <taxon>Polyneoptera</taxon>
        <taxon>Dictyoptera</taxon>
        <taxon>Blattodea</taxon>
        <taxon>Blaberoidea</taxon>
        <taxon>Blaberidae</taxon>
        <taxon>Diplopterinae</taxon>
        <taxon>Diploptera</taxon>
    </lineage>
</organism>
<accession>A0AAD8AKF9</accession>
<reference evidence="1" key="2">
    <citation type="submission" date="2023-05" db="EMBL/GenBank/DDBJ databases">
        <authorList>
            <person name="Fouks B."/>
        </authorList>
    </citation>
    <scope>NUCLEOTIDE SEQUENCE</scope>
    <source>
        <strain evidence="1">Stay&amp;Tobe</strain>
        <tissue evidence="1">Testes</tissue>
    </source>
</reference>
<proteinExistence type="predicted"/>
<sequence length="103" mass="12200">AAIFSEKPSNVHLCQQVLLTQMQHEPTTPKKIESAILSPVIKMFTWSSRKWAIDVIRGQVKRMARIRFRPQLRRAKTSEYAKLSNNQRNKFISFVFYLKRIEH</sequence>
<dbReference type="Proteomes" id="UP001233999">
    <property type="component" value="Unassembled WGS sequence"/>
</dbReference>
<feature type="non-terminal residue" evidence="1">
    <location>
        <position position="1"/>
    </location>
</feature>
<feature type="non-terminal residue" evidence="1">
    <location>
        <position position="103"/>
    </location>
</feature>
<name>A0AAD8AKF9_DIPPU</name>